<dbReference type="InterPro" id="IPR050131">
    <property type="entry name" value="Peptidase_S8_subtilisin-like"/>
</dbReference>
<evidence type="ECO:0000256" key="1">
    <source>
        <dbReference type="ARBA" id="ARBA00011073"/>
    </source>
</evidence>
<feature type="domain" description="Secretion system C-terminal sorting" evidence="9">
    <location>
        <begin position="680"/>
        <end position="745"/>
    </location>
</feature>
<protein>
    <recommendedName>
        <fullName evidence="12">Peptidase S8/S53 domain-containing protein</fullName>
    </recommendedName>
</protein>
<dbReference type="STRING" id="1895771.BGO89_08010"/>
<dbReference type="SUPFAM" id="SSF52743">
    <property type="entry name" value="Subtilisin-like"/>
    <property type="match status" value="1"/>
</dbReference>
<feature type="domain" description="Peptidase S8/S53" evidence="8">
    <location>
        <begin position="149"/>
        <end position="348"/>
    </location>
</feature>
<name>A0A1M3L3K0_9BACT</name>
<organism evidence="10 11">
    <name type="scientific">Candidatus Kapaibacterium thiocyanatum</name>
    <dbReference type="NCBI Taxonomy" id="1895771"/>
    <lineage>
        <taxon>Bacteria</taxon>
        <taxon>Pseudomonadati</taxon>
        <taxon>Candidatus Kapaibacteriota</taxon>
        <taxon>Candidatus Kapaibacteriia</taxon>
        <taxon>Candidatus Kapaibacteriales</taxon>
        <taxon>Candidatus Kapaibacteriaceae</taxon>
        <taxon>Candidatus Kapaibacterium</taxon>
    </lineage>
</organism>
<dbReference type="Pfam" id="PF18962">
    <property type="entry name" value="Por_Secre_tail"/>
    <property type="match status" value="1"/>
</dbReference>
<dbReference type="PROSITE" id="PS00138">
    <property type="entry name" value="SUBTILASE_SER"/>
    <property type="match status" value="1"/>
</dbReference>
<dbReference type="AlphaFoldDB" id="A0A1M3L3K0"/>
<dbReference type="InterPro" id="IPR036852">
    <property type="entry name" value="Peptidase_S8/S53_dom_sf"/>
</dbReference>
<evidence type="ECO:0000256" key="2">
    <source>
        <dbReference type="ARBA" id="ARBA00022670"/>
    </source>
</evidence>
<dbReference type="PRINTS" id="PR00723">
    <property type="entry name" value="SUBTILISIN"/>
</dbReference>
<evidence type="ECO:0000256" key="7">
    <source>
        <dbReference type="RuleBase" id="RU003355"/>
    </source>
</evidence>
<accession>A0A1M3L3K0</accession>
<dbReference type="EMBL" id="MKVH01000008">
    <property type="protein sequence ID" value="OJX59934.1"/>
    <property type="molecule type" value="Genomic_DNA"/>
</dbReference>
<dbReference type="Pfam" id="PF00082">
    <property type="entry name" value="Peptidase_S8"/>
    <property type="match status" value="2"/>
</dbReference>
<dbReference type="InterPro" id="IPR000209">
    <property type="entry name" value="Peptidase_S8/S53_dom"/>
</dbReference>
<evidence type="ECO:0000259" key="8">
    <source>
        <dbReference type="Pfam" id="PF00082"/>
    </source>
</evidence>
<dbReference type="PROSITE" id="PS00136">
    <property type="entry name" value="SUBTILASE_ASP"/>
    <property type="match status" value="1"/>
</dbReference>
<gene>
    <name evidence="10" type="ORF">BGO89_08010</name>
</gene>
<feature type="active site" description="Charge relay system" evidence="5 6">
    <location>
        <position position="226"/>
    </location>
</feature>
<reference evidence="10 11" key="1">
    <citation type="submission" date="2016-09" db="EMBL/GenBank/DDBJ databases">
        <title>Genome-resolved meta-omics ties microbial dynamics to process performance in biotechnology for thiocyanate degradation.</title>
        <authorList>
            <person name="Kantor R.S."/>
            <person name="Huddy R.J."/>
            <person name="Iyer R."/>
            <person name="Thomas B.C."/>
            <person name="Brown C.T."/>
            <person name="Anantharaman K."/>
            <person name="Tringe S."/>
            <person name="Hettich R.L."/>
            <person name="Harrison S.T."/>
            <person name="Banfield J.F."/>
        </authorList>
    </citation>
    <scope>NUCLEOTIDE SEQUENCE [LARGE SCALE GENOMIC DNA]</scope>
    <source>
        <strain evidence="10">59-99</strain>
    </source>
</reference>
<dbReference type="PROSITE" id="PS51892">
    <property type="entry name" value="SUBTILASE"/>
    <property type="match status" value="1"/>
</dbReference>
<proteinExistence type="inferred from homology"/>
<feature type="active site" description="Charge relay system" evidence="5 6">
    <location>
        <position position="600"/>
    </location>
</feature>
<evidence type="ECO:0000256" key="3">
    <source>
        <dbReference type="ARBA" id="ARBA00022801"/>
    </source>
</evidence>
<dbReference type="GO" id="GO:0004252">
    <property type="term" value="F:serine-type endopeptidase activity"/>
    <property type="evidence" value="ECO:0007669"/>
    <property type="project" value="UniProtKB-UniRule"/>
</dbReference>
<feature type="domain" description="Peptidase S8/S53" evidence="8">
    <location>
        <begin position="501"/>
        <end position="653"/>
    </location>
</feature>
<evidence type="ECO:0000256" key="6">
    <source>
        <dbReference type="PROSITE-ProRule" id="PRU01240"/>
    </source>
</evidence>
<dbReference type="PANTHER" id="PTHR43806">
    <property type="entry name" value="PEPTIDASE S8"/>
    <property type="match status" value="1"/>
</dbReference>
<keyword evidence="4 6" id="KW-0720">Serine protease</keyword>
<evidence type="ECO:0000313" key="10">
    <source>
        <dbReference type="EMBL" id="OJX59934.1"/>
    </source>
</evidence>
<dbReference type="Gene3D" id="3.40.50.200">
    <property type="entry name" value="Peptidase S8/S53 domain"/>
    <property type="match status" value="2"/>
</dbReference>
<evidence type="ECO:0000259" key="9">
    <source>
        <dbReference type="Pfam" id="PF18962"/>
    </source>
</evidence>
<dbReference type="InterPro" id="IPR023827">
    <property type="entry name" value="Peptidase_S8_Asp-AS"/>
</dbReference>
<dbReference type="GO" id="GO:0006508">
    <property type="term" value="P:proteolysis"/>
    <property type="evidence" value="ECO:0007669"/>
    <property type="project" value="UniProtKB-KW"/>
</dbReference>
<evidence type="ECO:0000256" key="5">
    <source>
        <dbReference type="PIRSR" id="PIRSR615500-1"/>
    </source>
</evidence>
<comment type="caution">
    <text evidence="10">The sequence shown here is derived from an EMBL/GenBank/DDBJ whole genome shotgun (WGS) entry which is preliminary data.</text>
</comment>
<sequence length="754" mass="80866">MNRTSALAFASFLMLSVTTLTGQQRRSIEKIDAQLKLWIGNPHLVLERQTPLPANAVAAAPVISVIFKTKETDVRSLVERHGGTLRSVMGSICTADLPLDAITGFAAEPDVVRVESPQPMQLHNDTGRRLIGADKVSSGALPGSMSFTGKGIIVGVVDTGLDFLHPDFRKKDDTTKTRVLSIWDQTASGGIPPSEPGYGSEWTMQQIQTELESSPGIVTQRDSAGHGTHVMGTAGGLRGVAYDADLMMVKTRLVGNGDYTFSNSVKTLDAVNYIYRKARALGRPAVVNLSLGFVFGAPHDGTSLFEQGLDQMTGSGRGFIVCASAGNEGGSFSHHGGYPISDDSVWTYINTLNGATWYGVNEAKYDDSLSIAVSLDSIKASFRGSGAIGQKNMFMTPWLRLKDLKDSVNGVHFTVRYTNGDTAGTIRLVAAAYDEGRTEWYIQARDAFVVKTDSGSHRANLYRVHVKGSGSFHAWTQALNGFAANIAGYGGRTDAHYRGSDNKLGIGIPATARNVLAVGAYVNKVNYTDIRGRTQAGLNGGRAAQGAMAPFSSVGPTLDGRLKPEITAPGLNVASSLSRYADHDSTQMTDPLTAVFSGTSMACPFVTGALALYLEQHPEATFDQVKEAVLTHARHDLYTGSVGTLPNQTWGYGKLDIFAAMGGIETDVAEERTSIDMTGVYPNPATTEVTIAIPADRPWTSIHIVDVTGRTMEERVPGPSVESCRFDVRTWGSGAYFYRLVGNGSVRTGYFIVR</sequence>
<dbReference type="NCBIfam" id="TIGR04183">
    <property type="entry name" value="Por_Secre_tail"/>
    <property type="match status" value="1"/>
</dbReference>
<dbReference type="InterPro" id="IPR026444">
    <property type="entry name" value="Secre_tail"/>
</dbReference>
<evidence type="ECO:0000256" key="4">
    <source>
        <dbReference type="ARBA" id="ARBA00022825"/>
    </source>
</evidence>
<comment type="similarity">
    <text evidence="1 6 7">Belongs to the peptidase S8 family.</text>
</comment>
<dbReference type="InterPro" id="IPR015500">
    <property type="entry name" value="Peptidase_S8_subtilisin-rel"/>
</dbReference>
<dbReference type="InterPro" id="IPR023828">
    <property type="entry name" value="Peptidase_S8_Ser-AS"/>
</dbReference>
<keyword evidence="2 6" id="KW-0645">Protease</keyword>
<dbReference type="Proteomes" id="UP000184233">
    <property type="component" value="Unassembled WGS sequence"/>
</dbReference>
<feature type="active site" description="Charge relay system" evidence="5 6">
    <location>
        <position position="158"/>
    </location>
</feature>
<evidence type="ECO:0000313" key="11">
    <source>
        <dbReference type="Proteomes" id="UP000184233"/>
    </source>
</evidence>
<keyword evidence="3 6" id="KW-0378">Hydrolase</keyword>
<evidence type="ECO:0008006" key="12">
    <source>
        <dbReference type="Google" id="ProtNLM"/>
    </source>
</evidence>
<dbReference type="PANTHER" id="PTHR43806:SF11">
    <property type="entry name" value="CEREVISIN-RELATED"/>
    <property type="match status" value="1"/>
</dbReference>